<comment type="subcellular location">
    <subcellularLocation>
        <location evidence="1">Membrane</location>
        <topology evidence="1">Multi-pass membrane protein</topology>
    </subcellularLocation>
</comment>
<dbReference type="PANTHER" id="PTHR11654">
    <property type="entry name" value="OLIGOPEPTIDE TRANSPORTER-RELATED"/>
    <property type="match status" value="1"/>
</dbReference>
<protein>
    <recommendedName>
        <fullName evidence="10">Protein NRT1/ PTR FAMILY 2.8</fullName>
    </recommendedName>
</protein>
<evidence type="ECO:0000256" key="4">
    <source>
        <dbReference type="ARBA" id="ARBA00022989"/>
    </source>
</evidence>
<evidence type="ECO:0000256" key="1">
    <source>
        <dbReference type="ARBA" id="ARBA00004141"/>
    </source>
</evidence>
<evidence type="ECO:0000313" key="8">
    <source>
        <dbReference type="EMBL" id="CAH9095849.1"/>
    </source>
</evidence>
<proteinExistence type="inferred from homology"/>
<dbReference type="Gene3D" id="1.20.1250.20">
    <property type="entry name" value="MFS general substrate transporter like domains"/>
    <property type="match status" value="1"/>
</dbReference>
<gene>
    <name evidence="8" type="ORF">CEPIT_LOCUS13470</name>
</gene>
<reference evidence="8" key="1">
    <citation type="submission" date="2022-07" db="EMBL/GenBank/DDBJ databases">
        <authorList>
            <person name="Macas J."/>
            <person name="Novak P."/>
            <person name="Neumann P."/>
        </authorList>
    </citation>
    <scope>NUCLEOTIDE SEQUENCE</scope>
</reference>
<feature type="transmembrane region" description="Helical" evidence="7">
    <location>
        <begin position="406"/>
        <end position="423"/>
    </location>
</feature>
<evidence type="ECO:0000256" key="5">
    <source>
        <dbReference type="ARBA" id="ARBA00023136"/>
    </source>
</evidence>
<comment type="similarity">
    <text evidence="6">Belongs to the major facilitator superfamily. Phosphate:H(+) symporter (TC 2.A.1.9) family.</text>
</comment>
<dbReference type="InterPro" id="IPR036259">
    <property type="entry name" value="MFS_trans_sf"/>
</dbReference>
<evidence type="ECO:0000256" key="3">
    <source>
        <dbReference type="ARBA" id="ARBA00022692"/>
    </source>
</evidence>
<keyword evidence="3 7" id="KW-0812">Transmembrane</keyword>
<dbReference type="GO" id="GO:0016020">
    <property type="term" value="C:membrane"/>
    <property type="evidence" value="ECO:0007669"/>
    <property type="project" value="UniProtKB-SubCell"/>
</dbReference>
<dbReference type="GO" id="GO:0022857">
    <property type="term" value="F:transmembrane transporter activity"/>
    <property type="evidence" value="ECO:0007669"/>
    <property type="project" value="InterPro"/>
</dbReference>
<dbReference type="Pfam" id="PF00854">
    <property type="entry name" value="PTR2"/>
    <property type="match status" value="1"/>
</dbReference>
<comment type="similarity">
    <text evidence="2">Belongs to the major facilitator superfamily. Proton-dependent oligopeptide transporter (POT/PTR) (TC 2.A.17) family.</text>
</comment>
<keyword evidence="4 7" id="KW-1133">Transmembrane helix</keyword>
<keyword evidence="9" id="KW-1185">Reference proteome</keyword>
<evidence type="ECO:0008006" key="10">
    <source>
        <dbReference type="Google" id="ProtNLM"/>
    </source>
</evidence>
<evidence type="ECO:0000256" key="2">
    <source>
        <dbReference type="ARBA" id="ARBA00005982"/>
    </source>
</evidence>
<organism evidence="8 9">
    <name type="scientific">Cuscuta epithymum</name>
    <dbReference type="NCBI Taxonomy" id="186058"/>
    <lineage>
        <taxon>Eukaryota</taxon>
        <taxon>Viridiplantae</taxon>
        <taxon>Streptophyta</taxon>
        <taxon>Embryophyta</taxon>
        <taxon>Tracheophyta</taxon>
        <taxon>Spermatophyta</taxon>
        <taxon>Magnoliopsida</taxon>
        <taxon>eudicotyledons</taxon>
        <taxon>Gunneridae</taxon>
        <taxon>Pentapetalae</taxon>
        <taxon>asterids</taxon>
        <taxon>lamiids</taxon>
        <taxon>Solanales</taxon>
        <taxon>Convolvulaceae</taxon>
        <taxon>Cuscuteae</taxon>
        <taxon>Cuscuta</taxon>
        <taxon>Cuscuta subgen. Cuscuta</taxon>
    </lineage>
</organism>
<feature type="transmembrane region" description="Helical" evidence="7">
    <location>
        <begin position="490"/>
        <end position="514"/>
    </location>
</feature>
<keyword evidence="5 7" id="KW-0472">Membrane</keyword>
<name>A0AAV0DCV2_9ASTE</name>
<dbReference type="SUPFAM" id="SSF103473">
    <property type="entry name" value="MFS general substrate transporter"/>
    <property type="match status" value="1"/>
</dbReference>
<dbReference type="AlphaFoldDB" id="A0AAV0DCV2"/>
<feature type="transmembrane region" description="Helical" evidence="7">
    <location>
        <begin position="208"/>
        <end position="227"/>
    </location>
</feature>
<feature type="transmembrane region" description="Helical" evidence="7">
    <location>
        <begin position="453"/>
        <end position="470"/>
    </location>
</feature>
<accession>A0AAV0DCV2</accession>
<dbReference type="InterPro" id="IPR000109">
    <property type="entry name" value="POT_fam"/>
</dbReference>
<sequence>MGSLELSDDMGETEMEMQGHIGAAAGGEHNTIITTSTTSSAAGGWGAIKYILGNEAFEKLASMSLVGNMTVYLRTKYNLEGVELVNVVSIWNGTSNISTLAGAFVSDAYFGRFLTLFCGSLSSLTGMGIVTLTAGVSKLRPPPCKDEDDHSHACVQPHGWQLAVLYAGLALLSLGSGCIRPCNIAFGADQFDTDTAKGRSQLESFINWWYFSFTIALLLALTAVIYIQTEISWTIGFAIPTACLLCSISIFLIGRHTYINKPPQGSVFVDLAKVVTASFLKRRVRLGQPSRTLSEEESHSYYDPPPRAAEMTTKLPPTGRFLFLNKAAVIMDGELDEDGNPRNTWRLCSVQQVEQLKCLIGIIPVWVSGLGCFLVMDQQASFGTLQAIQMNRSVLFGSARFKVPPAWMGITSMIALSIWILVYERVYVVTFKKISGRTGDDDHACRLTPSQRIRVGIFMSILCMLSAAVVEQKRRASALKHRAFESPLSFALLLPQFVLSGLTEALAAVAIMEFFTTEIPENMRSLAGSVFFLSLSFASYLSSILVNVIHSATKRKGRSPWLGGHDLNKNRLEYYYYIIAAIAGLNFLYYNLVASSYVTSSSKEDVTESRAMENSRSRLMTELEQRGDINGSEEIGLQRIAAAV</sequence>
<dbReference type="CDD" id="cd17416">
    <property type="entry name" value="MFS_NPF1_2"/>
    <property type="match status" value="1"/>
</dbReference>
<evidence type="ECO:0000313" key="9">
    <source>
        <dbReference type="Proteomes" id="UP001152523"/>
    </source>
</evidence>
<dbReference type="Proteomes" id="UP001152523">
    <property type="component" value="Unassembled WGS sequence"/>
</dbReference>
<feature type="transmembrane region" description="Helical" evidence="7">
    <location>
        <begin position="233"/>
        <end position="254"/>
    </location>
</feature>
<evidence type="ECO:0000256" key="7">
    <source>
        <dbReference type="SAM" id="Phobius"/>
    </source>
</evidence>
<feature type="transmembrane region" description="Helical" evidence="7">
    <location>
        <begin position="526"/>
        <end position="549"/>
    </location>
</feature>
<comment type="caution">
    <text evidence="8">The sequence shown here is derived from an EMBL/GenBank/DDBJ whole genome shotgun (WGS) entry which is preliminary data.</text>
</comment>
<dbReference type="EMBL" id="CAMAPF010000085">
    <property type="protein sequence ID" value="CAH9095849.1"/>
    <property type="molecule type" value="Genomic_DNA"/>
</dbReference>
<evidence type="ECO:0000256" key="6">
    <source>
        <dbReference type="ARBA" id="ARBA00044504"/>
    </source>
</evidence>
<feature type="transmembrane region" description="Helical" evidence="7">
    <location>
        <begin position="574"/>
        <end position="593"/>
    </location>
</feature>